<sequence>MARIEVRGAEQMAELAKRLKGADAKVRRRLSKSIRDGVRPAVADTKRAVLAIPVTGARGGGGKARTEHHLTRVKDPESERARKRAAARSGLRRSIAAAIKADIQTGGRKAGVRIVVDANKLPQDQRTLPRHLNSKRGWRHPLFGDRDRWYAQSGKPWFEVTIRKHVRKIRRTILKAMDELAKEIES</sequence>
<protein>
    <recommendedName>
        <fullName evidence="3">HK97 gp10 family phage protein</fullName>
    </recommendedName>
</protein>
<accession>A0A840PIE6</accession>
<comment type="caution">
    <text evidence="1">The sequence shown here is derived from an EMBL/GenBank/DDBJ whole genome shotgun (WGS) entry which is preliminary data.</text>
</comment>
<keyword evidence="2" id="KW-1185">Reference proteome</keyword>
<evidence type="ECO:0000313" key="2">
    <source>
        <dbReference type="Proteomes" id="UP000578449"/>
    </source>
</evidence>
<proteinExistence type="predicted"/>
<dbReference type="RefSeq" id="WP_185054477.1">
    <property type="nucleotide sequence ID" value="NZ_BAABIX010000038.1"/>
</dbReference>
<name>A0A840PIE6_9ACTN</name>
<dbReference type="Proteomes" id="UP000578449">
    <property type="component" value="Unassembled WGS sequence"/>
</dbReference>
<dbReference type="EMBL" id="JACHGN010000019">
    <property type="protein sequence ID" value="MBB5137571.1"/>
    <property type="molecule type" value="Genomic_DNA"/>
</dbReference>
<gene>
    <name evidence="1" type="ORF">HNP84_007323</name>
</gene>
<reference evidence="1 2" key="1">
    <citation type="submission" date="2020-08" db="EMBL/GenBank/DDBJ databases">
        <title>Genomic Encyclopedia of Type Strains, Phase IV (KMG-IV): sequencing the most valuable type-strain genomes for metagenomic binning, comparative biology and taxonomic classification.</title>
        <authorList>
            <person name="Goeker M."/>
        </authorList>
    </citation>
    <scope>NUCLEOTIDE SEQUENCE [LARGE SCALE GENOMIC DNA]</scope>
    <source>
        <strain evidence="1 2">DSM 45615</strain>
    </source>
</reference>
<evidence type="ECO:0008006" key="3">
    <source>
        <dbReference type="Google" id="ProtNLM"/>
    </source>
</evidence>
<evidence type="ECO:0000313" key="1">
    <source>
        <dbReference type="EMBL" id="MBB5137571.1"/>
    </source>
</evidence>
<organism evidence="1 2">
    <name type="scientific">Thermocatellispora tengchongensis</name>
    <dbReference type="NCBI Taxonomy" id="1073253"/>
    <lineage>
        <taxon>Bacteria</taxon>
        <taxon>Bacillati</taxon>
        <taxon>Actinomycetota</taxon>
        <taxon>Actinomycetes</taxon>
        <taxon>Streptosporangiales</taxon>
        <taxon>Streptosporangiaceae</taxon>
        <taxon>Thermocatellispora</taxon>
    </lineage>
</organism>
<dbReference type="AlphaFoldDB" id="A0A840PIE6"/>